<protein>
    <submittedName>
        <fullName evidence="2">Glycosyltransferase family 2 protein</fullName>
    </submittedName>
</protein>
<name>A0ABT7QRL0_9BACT</name>
<dbReference type="PANTHER" id="PTHR22916">
    <property type="entry name" value="GLYCOSYLTRANSFERASE"/>
    <property type="match status" value="1"/>
</dbReference>
<dbReference type="EMBL" id="JAQIBC010000003">
    <property type="protein sequence ID" value="MDM5263709.1"/>
    <property type="molecule type" value="Genomic_DNA"/>
</dbReference>
<dbReference type="InterPro" id="IPR029044">
    <property type="entry name" value="Nucleotide-diphossugar_trans"/>
</dbReference>
<evidence type="ECO:0000259" key="1">
    <source>
        <dbReference type="Pfam" id="PF00535"/>
    </source>
</evidence>
<evidence type="ECO:0000313" key="3">
    <source>
        <dbReference type="Proteomes" id="UP001169066"/>
    </source>
</evidence>
<dbReference type="Pfam" id="PF00535">
    <property type="entry name" value="Glycos_transf_2"/>
    <property type="match status" value="1"/>
</dbReference>
<dbReference type="CDD" id="cd00761">
    <property type="entry name" value="Glyco_tranf_GTA_type"/>
    <property type="match status" value="1"/>
</dbReference>
<dbReference type="Proteomes" id="UP001169066">
    <property type="component" value="Unassembled WGS sequence"/>
</dbReference>
<organism evidence="2 3">
    <name type="scientific">Sulfurovum xiamenensis</name>
    <dbReference type="NCBI Taxonomy" id="3019066"/>
    <lineage>
        <taxon>Bacteria</taxon>
        <taxon>Pseudomonadati</taxon>
        <taxon>Campylobacterota</taxon>
        <taxon>Epsilonproteobacteria</taxon>
        <taxon>Campylobacterales</taxon>
        <taxon>Sulfurovaceae</taxon>
        <taxon>Sulfurovum</taxon>
    </lineage>
</organism>
<proteinExistence type="predicted"/>
<dbReference type="SUPFAM" id="SSF53448">
    <property type="entry name" value="Nucleotide-diphospho-sugar transferases"/>
    <property type="match status" value="1"/>
</dbReference>
<dbReference type="RefSeq" id="WP_289401688.1">
    <property type="nucleotide sequence ID" value="NZ_JAQIBC010000003.1"/>
</dbReference>
<comment type="caution">
    <text evidence="2">The sequence shown here is derived from an EMBL/GenBank/DDBJ whole genome shotgun (WGS) entry which is preliminary data.</text>
</comment>
<dbReference type="PANTHER" id="PTHR22916:SF3">
    <property type="entry name" value="UDP-GLCNAC:BETAGAL BETA-1,3-N-ACETYLGLUCOSAMINYLTRANSFERASE-LIKE PROTEIN 1"/>
    <property type="match status" value="1"/>
</dbReference>
<accession>A0ABT7QRL0</accession>
<sequence>MTKLKVSILIPTYNSERYIEETIESALSQTYKDFEIIIVDNASSDKTWEIMQKYAQEYNNIKIFRNEENIGPIRNWMRCIEEASGEYGKILWSDDLIKKTFLEQTVDILAKNRDVGFVLTPAILFGDISKEKIFYTITKKSGIYCTTSFIEGVLLDKDYPSSPACGLFRLKDLKKNLLLKIPNRFDSDASIHAIGNDLLIYLLTAKDYKKFAYVNEPLALFRAHDKSISTSTQKTKMVLNYDIAKAYFVDNFIDNVQLIRKFNALLWLHNKVFKTNQDISKFYFNNKEYKKDFVFLIKHLFTFDAYIKRAFRKFF</sequence>
<keyword evidence="3" id="KW-1185">Reference proteome</keyword>
<dbReference type="Gene3D" id="3.90.550.10">
    <property type="entry name" value="Spore Coat Polysaccharide Biosynthesis Protein SpsA, Chain A"/>
    <property type="match status" value="1"/>
</dbReference>
<gene>
    <name evidence="2" type="ORF">PF327_05800</name>
</gene>
<feature type="domain" description="Glycosyltransferase 2-like" evidence="1">
    <location>
        <begin position="7"/>
        <end position="126"/>
    </location>
</feature>
<evidence type="ECO:0000313" key="2">
    <source>
        <dbReference type="EMBL" id="MDM5263709.1"/>
    </source>
</evidence>
<reference evidence="2" key="1">
    <citation type="submission" date="2023-01" db="EMBL/GenBank/DDBJ databases">
        <title>Sulfurovum sp. XTW-4 genome assembly.</title>
        <authorList>
            <person name="Wang J."/>
        </authorList>
    </citation>
    <scope>NUCLEOTIDE SEQUENCE</scope>
    <source>
        <strain evidence="2">XTW-4</strain>
    </source>
</reference>
<dbReference type="InterPro" id="IPR001173">
    <property type="entry name" value="Glyco_trans_2-like"/>
</dbReference>